<dbReference type="GO" id="GO:0005524">
    <property type="term" value="F:ATP binding"/>
    <property type="evidence" value="ECO:0007669"/>
    <property type="project" value="UniProtKB-KW"/>
</dbReference>
<dbReference type="SUPFAM" id="SSF55083">
    <property type="entry name" value="6-hydroxymethyl-7,8-dihydropterin pyrophosphokinase, HPPK"/>
    <property type="match status" value="1"/>
</dbReference>
<evidence type="ECO:0000256" key="7">
    <source>
        <dbReference type="ARBA" id="ARBA00022777"/>
    </source>
</evidence>
<dbReference type="GO" id="GO:0046654">
    <property type="term" value="P:tetrahydrofolate biosynthetic process"/>
    <property type="evidence" value="ECO:0007669"/>
    <property type="project" value="UniProtKB-UniPathway"/>
</dbReference>
<dbReference type="InterPro" id="IPR035907">
    <property type="entry name" value="Hppk_sf"/>
</dbReference>
<keyword evidence="5" id="KW-0808">Transferase</keyword>
<dbReference type="PROSITE" id="PS00794">
    <property type="entry name" value="HPPK"/>
    <property type="match status" value="1"/>
</dbReference>
<dbReference type="GO" id="GO:0046656">
    <property type="term" value="P:folic acid biosynthetic process"/>
    <property type="evidence" value="ECO:0007669"/>
    <property type="project" value="UniProtKB-KW"/>
</dbReference>
<dbReference type="RefSeq" id="WP_097068693.1">
    <property type="nucleotide sequence ID" value="NZ_OBMT01000001.1"/>
</dbReference>
<evidence type="ECO:0000256" key="2">
    <source>
        <dbReference type="ARBA" id="ARBA00005810"/>
    </source>
</evidence>
<dbReference type="OrthoDB" id="9808041at2"/>
<evidence type="ECO:0000256" key="1">
    <source>
        <dbReference type="ARBA" id="ARBA00005051"/>
    </source>
</evidence>
<comment type="function">
    <text evidence="10">Catalyzes the transfer of pyrophosphate from adenosine triphosphate (ATP) to 6-hydroxymethyl-7,8-dihydropterin, an enzymatic step in folate biosynthesis pathway.</text>
</comment>
<evidence type="ECO:0000256" key="9">
    <source>
        <dbReference type="ARBA" id="ARBA00022909"/>
    </source>
</evidence>
<keyword evidence="6" id="KW-0547">Nucleotide-binding</keyword>
<organism evidence="14 15">
    <name type="scientific">Rhodobacter maris</name>
    <dbReference type="NCBI Taxonomy" id="446682"/>
    <lineage>
        <taxon>Bacteria</taxon>
        <taxon>Pseudomonadati</taxon>
        <taxon>Pseudomonadota</taxon>
        <taxon>Alphaproteobacteria</taxon>
        <taxon>Rhodobacterales</taxon>
        <taxon>Rhodobacter group</taxon>
        <taxon>Rhodobacter</taxon>
    </lineage>
</organism>
<evidence type="ECO:0000256" key="12">
    <source>
        <dbReference type="ARBA" id="ARBA00033413"/>
    </source>
</evidence>
<evidence type="ECO:0000256" key="6">
    <source>
        <dbReference type="ARBA" id="ARBA00022741"/>
    </source>
</evidence>
<evidence type="ECO:0000313" key="15">
    <source>
        <dbReference type="Proteomes" id="UP000219111"/>
    </source>
</evidence>
<dbReference type="GO" id="GO:0016301">
    <property type="term" value="F:kinase activity"/>
    <property type="evidence" value="ECO:0007669"/>
    <property type="project" value="UniProtKB-KW"/>
</dbReference>
<evidence type="ECO:0000256" key="11">
    <source>
        <dbReference type="ARBA" id="ARBA00029766"/>
    </source>
</evidence>
<dbReference type="Gene3D" id="3.30.70.560">
    <property type="entry name" value="7,8-Dihydro-6-hydroxymethylpterin-pyrophosphokinase HPPK"/>
    <property type="match status" value="1"/>
</dbReference>
<evidence type="ECO:0000256" key="4">
    <source>
        <dbReference type="ARBA" id="ARBA00016218"/>
    </source>
</evidence>
<keyword evidence="8" id="KW-0067">ATP-binding</keyword>
<dbReference type="Pfam" id="PF01288">
    <property type="entry name" value="HPPK"/>
    <property type="match status" value="1"/>
</dbReference>
<dbReference type="Proteomes" id="UP000219111">
    <property type="component" value="Unassembled WGS sequence"/>
</dbReference>
<evidence type="ECO:0000256" key="3">
    <source>
        <dbReference type="ARBA" id="ARBA00013253"/>
    </source>
</evidence>
<accession>A0A285RRL1</accession>
<name>A0A285RRL1_9RHOB</name>
<dbReference type="EMBL" id="OBMT01000001">
    <property type="protein sequence ID" value="SOB94957.1"/>
    <property type="molecule type" value="Genomic_DNA"/>
</dbReference>
<keyword evidence="15" id="KW-1185">Reference proteome</keyword>
<evidence type="ECO:0000256" key="8">
    <source>
        <dbReference type="ARBA" id="ARBA00022840"/>
    </source>
</evidence>
<evidence type="ECO:0000259" key="13">
    <source>
        <dbReference type="PROSITE" id="PS00794"/>
    </source>
</evidence>
<feature type="domain" description="7,8-dihydro-6-hydroxymethylpterin-pyrophosphokinase" evidence="13">
    <location>
        <begin position="93"/>
        <end position="104"/>
    </location>
</feature>
<dbReference type="NCBIfam" id="TIGR01498">
    <property type="entry name" value="folK"/>
    <property type="match status" value="1"/>
</dbReference>
<comment type="pathway">
    <text evidence="1">Cofactor biosynthesis; tetrahydrofolate biosynthesis; 2-amino-4-hydroxy-6-hydroxymethyl-7,8-dihydropteridine diphosphate from 7,8-dihydroneopterin triphosphate: step 4/4.</text>
</comment>
<dbReference type="GO" id="GO:0003848">
    <property type="term" value="F:2-amino-4-hydroxy-6-hydroxymethyldihydropteridine diphosphokinase activity"/>
    <property type="evidence" value="ECO:0007669"/>
    <property type="project" value="UniProtKB-EC"/>
</dbReference>
<dbReference type="UniPathway" id="UPA00077">
    <property type="reaction ID" value="UER00155"/>
</dbReference>
<sequence length="205" mass="21370">MYNNTILIGLGSNLPGAGGTPAQTLLKALGILAKSSLAVLAVSRFYRTPAFPAGSGPDYVNACARLAGPGSPEEILAALHRVEAALGRVRSTRWAARGIDLDLLGVGDAVLPDAATEAEWRLLPLERQIQIAPEGLILPHPRLADRAFVLVPLAEIAPNWRHPVTGASVARMLAALDPGEKAALEPFLTPVDGIGGLSSADQPTK</sequence>
<reference evidence="15" key="1">
    <citation type="submission" date="2017-08" db="EMBL/GenBank/DDBJ databases">
        <authorList>
            <person name="Varghese N."/>
            <person name="Submissions S."/>
        </authorList>
    </citation>
    <scope>NUCLEOTIDE SEQUENCE [LARGE SCALE GENOMIC DNA]</scope>
    <source>
        <strain evidence="15">JA276</strain>
    </source>
</reference>
<evidence type="ECO:0000256" key="10">
    <source>
        <dbReference type="ARBA" id="ARBA00029409"/>
    </source>
</evidence>
<dbReference type="InterPro" id="IPR000550">
    <property type="entry name" value="Hppk"/>
</dbReference>
<protein>
    <recommendedName>
        <fullName evidence="4">2-amino-4-hydroxy-6-hydroxymethyldihydropteridine pyrophosphokinase</fullName>
        <ecNumber evidence="3">2.7.6.3</ecNumber>
    </recommendedName>
    <alternativeName>
        <fullName evidence="11">6-hydroxymethyl-7,8-dihydropterin pyrophosphokinase</fullName>
    </alternativeName>
    <alternativeName>
        <fullName evidence="12">7,8-dihydro-6-hydroxymethylpterin-pyrophosphokinase</fullName>
    </alternativeName>
</protein>
<comment type="similarity">
    <text evidence="2">Belongs to the HPPK family.</text>
</comment>
<proteinExistence type="inferred from homology"/>
<keyword evidence="9" id="KW-0289">Folate biosynthesis</keyword>
<dbReference type="CDD" id="cd00483">
    <property type="entry name" value="HPPK"/>
    <property type="match status" value="1"/>
</dbReference>
<dbReference type="PANTHER" id="PTHR43071:SF1">
    <property type="entry name" value="2-AMINO-4-HYDROXY-6-HYDROXYMETHYLDIHYDROPTERIDINE PYROPHOSPHOKINASE"/>
    <property type="match status" value="1"/>
</dbReference>
<evidence type="ECO:0000256" key="5">
    <source>
        <dbReference type="ARBA" id="ARBA00022679"/>
    </source>
</evidence>
<evidence type="ECO:0000313" key="14">
    <source>
        <dbReference type="EMBL" id="SOB94957.1"/>
    </source>
</evidence>
<gene>
    <name evidence="14" type="ORF">SAMN05877831_101721</name>
</gene>
<dbReference type="PANTHER" id="PTHR43071">
    <property type="entry name" value="2-AMINO-4-HYDROXY-6-HYDROXYMETHYLDIHYDROPTERIDINE PYROPHOSPHOKINASE"/>
    <property type="match status" value="1"/>
</dbReference>
<dbReference type="AlphaFoldDB" id="A0A285RRL1"/>
<keyword evidence="7 14" id="KW-0418">Kinase</keyword>
<dbReference type="EC" id="2.7.6.3" evidence="3"/>